<feature type="region of interest" description="Disordered" evidence="1">
    <location>
        <begin position="1"/>
        <end position="37"/>
    </location>
</feature>
<keyword evidence="3" id="KW-1185">Reference proteome</keyword>
<name>A7IQJ6_XANP2</name>
<organism evidence="2 3">
    <name type="scientific">Xanthobacter autotrophicus (strain ATCC BAA-1158 / Py2)</name>
    <dbReference type="NCBI Taxonomy" id="78245"/>
    <lineage>
        <taxon>Bacteria</taxon>
        <taxon>Pseudomonadati</taxon>
        <taxon>Pseudomonadota</taxon>
        <taxon>Alphaproteobacteria</taxon>
        <taxon>Hyphomicrobiales</taxon>
        <taxon>Xanthobacteraceae</taxon>
        <taxon>Xanthobacter</taxon>
    </lineage>
</organism>
<gene>
    <name evidence="2" type="ordered locus">Xaut_5095</name>
</gene>
<accession>A7IQJ6</accession>
<feature type="compositionally biased region" description="Basic and acidic residues" evidence="1">
    <location>
        <begin position="13"/>
        <end position="26"/>
    </location>
</feature>
<dbReference type="eggNOG" id="ENOG5032XPP">
    <property type="taxonomic scope" value="Bacteria"/>
</dbReference>
<evidence type="ECO:0000313" key="3">
    <source>
        <dbReference type="Proteomes" id="UP000002417"/>
    </source>
</evidence>
<protein>
    <submittedName>
        <fullName evidence="2">Uncharacterized protein</fullName>
    </submittedName>
</protein>
<evidence type="ECO:0000256" key="1">
    <source>
        <dbReference type="SAM" id="MobiDB-lite"/>
    </source>
</evidence>
<sequence>MARRPQRHPAGWHSDRRSAIVDDGRTRQGAWRRRSAVTPSKRDRLQITAWRVTSAFVFAPTGPGPADGVQISLGRETEWRAAPIGDPCWPLSDAGELLEPSWILREAPSPAGRIAGRVYRVHDRAGGAVVHVRSFLICRAHHERATREARRPEMAQRVIHEVGPTVSGRRLFFRRCRTCSTTGHASCGSLKTGKLPALRRRVVSQPVV</sequence>
<keyword evidence="2" id="KW-0614">Plasmid</keyword>
<reference evidence="2 3" key="1">
    <citation type="submission" date="2007-07" db="EMBL/GenBank/DDBJ databases">
        <title>Complete sequence of plasmid pXAUT01 of Xanthobacter autotrophicus Py2.</title>
        <authorList>
            <consortium name="US DOE Joint Genome Institute"/>
            <person name="Copeland A."/>
            <person name="Lucas S."/>
            <person name="Lapidus A."/>
            <person name="Barry K."/>
            <person name="Glavina del Rio T."/>
            <person name="Hammon N."/>
            <person name="Israni S."/>
            <person name="Dalin E."/>
            <person name="Tice H."/>
            <person name="Pitluck S."/>
            <person name="Sims D."/>
            <person name="Brettin T."/>
            <person name="Bruce D."/>
            <person name="Detter J.C."/>
            <person name="Han C."/>
            <person name="Tapia R."/>
            <person name="Brainard J."/>
            <person name="Schmutz J."/>
            <person name="Larimer F."/>
            <person name="Land M."/>
            <person name="Hauser L."/>
            <person name="Kyrpides N."/>
            <person name="Kim E."/>
            <person name="Ensigns S.A."/>
            <person name="Richardson P."/>
        </authorList>
    </citation>
    <scope>NUCLEOTIDE SEQUENCE [LARGE SCALE GENOMIC DNA]</scope>
    <source>
        <strain evidence="3">ATCC BAA-1158 / Py2</strain>
        <plasmid evidence="3">Plasmid pXAUT01</plasmid>
    </source>
</reference>
<proteinExistence type="predicted"/>
<dbReference type="HOGENOM" id="CLU_1320453_0_0_5"/>
<dbReference type="Proteomes" id="UP000002417">
    <property type="component" value="Plasmid pXAUT01"/>
</dbReference>
<geneLocation type="plasmid" evidence="2 3">
    <name>pXAUT01</name>
</geneLocation>
<dbReference type="AlphaFoldDB" id="A7IQJ6"/>
<dbReference type="KEGG" id="xau:Xaut_5095"/>
<dbReference type="EMBL" id="CP000782">
    <property type="protein sequence ID" value="ABS70292.1"/>
    <property type="molecule type" value="Genomic_DNA"/>
</dbReference>
<evidence type="ECO:0000313" key="2">
    <source>
        <dbReference type="EMBL" id="ABS70292.1"/>
    </source>
</evidence>